<dbReference type="InterPro" id="IPR010065">
    <property type="entry name" value="AA_ABC_transptr_permease_3TM"/>
</dbReference>
<dbReference type="GO" id="GO:0022857">
    <property type="term" value="F:transmembrane transporter activity"/>
    <property type="evidence" value="ECO:0007669"/>
    <property type="project" value="InterPro"/>
</dbReference>
<dbReference type="AlphaFoldDB" id="A0A2Z2NKS6"/>
<dbReference type="InterPro" id="IPR043429">
    <property type="entry name" value="ArtM/GltK/GlnP/TcyL/YhdX-like"/>
</dbReference>
<sequence length="401" mass="43721">MANSSPSSAISAASKPSFWRDPDKRAIVYQLVVVAVIGWLLYSIINNTATNMEARGLASGFGFLDSRAGFGIISTPFVPYTEDANYFTVFLVGLVNTIIVAFVGCLLALLLGFVVGIGRLSSNWLVQKIATSYIELFRNIPLLLQILFWYSAVLKPLPGPRELHEAGEMVFFSVNNRGLIFAEPVGQEGFQFVWYALFAALAVSWLIKKWAAARQMQTGEQFPVLTVGMGLVIGAPLITYLIMGRPLEFMPAEMSRFALSGGVTIIPEFVALLLALVIYTAAFIAEIVRAGIQSVSHGQTEAASALGVKPSHRMRLVVVPQAMRVIVPPLTSQFLNLTKNSSLATAIAYPDLFSVFAGTTLNQTGQAVEIMAMTLAVYLTLSLVTSGFMNWYNSRIKLVER</sequence>
<evidence type="ECO:0000313" key="12">
    <source>
        <dbReference type="Proteomes" id="UP000250079"/>
    </source>
</evidence>
<dbReference type="PROSITE" id="PS50928">
    <property type="entry name" value="ABC_TM1"/>
    <property type="match status" value="1"/>
</dbReference>
<evidence type="ECO:0000256" key="3">
    <source>
        <dbReference type="ARBA" id="ARBA00022448"/>
    </source>
</evidence>
<keyword evidence="4" id="KW-1003">Cell membrane</keyword>
<evidence type="ECO:0000256" key="9">
    <source>
        <dbReference type="RuleBase" id="RU363032"/>
    </source>
</evidence>
<dbReference type="EMBL" id="CP018632">
    <property type="protein sequence ID" value="ASJ71759.1"/>
    <property type="molecule type" value="Genomic_DNA"/>
</dbReference>
<feature type="transmembrane region" description="Helical" evidence="9">
    <location>
        <begin position="86"/>
        <end position="115"/>
    </location>
</feature>
<evidence type="ECO:0000256" key="6">
    <source>
        <dbReference type="ARBA" id="ARBA00022970"/>
    </source>
</evidence>
<dbReference type="NCBIfam" id="TIGR01726">
    <property type="entry name" value="HEQRo_perm_3TM"/>
    <property type="match status" value="1"/>
</dbReference>
<dbReference type="Proteomes" id="UP000250079">
    <property type="component" value="Chromosome"/>
</dbReference>
<feature type="transmembrane region" description="Helical" evidence="9">
    <location>
        <begin position="26"/>
        <end position="45"/>
    </location>
</feature>
<dbReference type="Pfam" id="PF00528">
    <property type="entry name" value="BPD_transp_1"/>
    <property type="match status" value="1"/>
</dbReference>
<dbReference type="PANTHER" id="PTHR30614">
    <property type="entry name" value="MEMBRANE COMPONENT OF AMINO ACID ABC TRANSPORTER"/>
    <property type="match status" value="1"/>
</dbReference>
<feature type="transmembrane region" description="Helical" evidence="9">
    <location>
        <begin position="136"/>
        <end position="153"/>
    </location>
</feature>
<dbReference type="GO" id="GO:0043190">
    <property type="term" value="C:ATP-binding cassette (ABC) transporter complex"/>
    <property type="evidence" value="ECO:0007669"/>
    <property type="project" value="InterPro"/>
</dbReference>
<evidence type="ECO:0000256" key="8">
    <source>
        <dbReference type="ARBA" id="ARBA00023136"/>
    </source>
</evidence>
<feature type="transmembrane region" description="Helical" evidence="9">
    <location>
        <begin position="192"/>
        <end position="210"/>
    </location>
</feature>
<keyword evidence="7 9" id="KW-1133">Transmembrane helix</keyword>
<feature type="domain" description="ABC transmembrane type-1" evidence="10">
    <location>
        <begin position="94"/>
        <end position="385"/>
    </location>
</feature>
<dbReference type="Gene3D" id="1.10.3720.10">
    <property type="entry name" value="MetI-like"/>
    <property type="match status" value="1"/>
</dbReference>
<evidence type="ECO:0000256" key="7">
    <source>
        <dbReference type="ARBA" id="ARBA00022989"/>
    </source>
</evidence>
<organism evidence="11 12">
    <name type="scientific">Granulosicoccus antarcticus IMCC3135</name>
    <dbReference type="NCBI Taxonomy" id="1192854"/>
    <lineage>
        <taxon>Bacteria</taxon>
        <taxon>Pseudomonadati</taxon>
        <taxon>Pseudomonadota</taxon>
        <taxon>Gammaproteobacteria</taxon>
        <taxon>Chromatiales</taxon>
        <taxon>Granulosicoccaceae</taxon>
        <taxon>Granulosicoccus</taxon>
    </lineage>
</organism>
<comment type="similarity">
    <text evidence="2">Belongs to the binding-protein-dependent transport system permease family. HisMQ subfamily.</text>
</comment>
<feature type="transmembrane region" description="Helical" evidence="9">
    <location>
        <begin position="263"/>
        <end position="285"/>
    </location>
</feature>
<protein>
    <submittedName>
        <fullName evidence="11">Putative glutamine ABC transporter permease protein GlnM</fullName>
    </submittedName>
</protein>
<dbReference type="PANTHER" id="PTHR30614:SF37">
    <property type="entry name" value="AMINO-ACID ABC TRANSPORTER PERMEASE PROTEIN YHDX-RELATED"/>
    <property type="match status" value="1"/>
</dbReference>
<feature type="transmembrane region" description="Helical" evidence="9">
    <location>
        <begin position="57"/>
        <end position="80"/>
    </location>
</feature>
<feature type="transmembrane region" description="Helical" evidence="9">
    <location>
        <begin position="370"/>
        <end position="392"/>
    </location>
</feature>
<proteinExistence type="inferred from homology"/>
<reference evidence="11 12" key="1">
    <citation type="submission" date="2016-12" db="EMBL/GenBank/DDBJ databases">
        <authorList>
            <person name="Song W.-J."/>
            <person name="Kurnit D.M."/>
        </authorList>
    </citation>
    <scope>NUCLEOTIDE SEQUENCE [LARGE SCALE GENOMIC DNA]</scope>
    <source>
        <strain evidence="11 12">IMCC3135</strain>
    </source>
</reference>
<dbReference type="CDD" id="cd06261">
    <property type="entry name" value="TM_PBP2"/>
    <property type="match status" value="1"/>
</dbReference>
<keyword evidence="3 9" id="KW-0813">Transport</keyword>
<name>A0A2Z2NKS6_9GAMM</name>
<feature type="transmembrane region" description="Helical" evidence="9">
    <location>
        <begin position="222"/>
        <end position="243"/>
    </location>
</feature>
<dbReference type="SUPFAM" id="SSF161098">
    <property type="entry name" value="MetI-like"/>
    <property type="match status" value="2"/>
</dbReference>
<dbReference type="InterPro" id="IPR000515">
    <property type="entry name" value="MetI-like"/>
</dbReference>
<evidence type="ECO:0000256" key="2">
    <source>
        <dbReference type="ARBA" id="ARBA00010072"/>
    </source>
</evidence>
<keyword evidence="12" id="KW-1185">Reference proteome</keyword>
<evidence type="ECO:0000256" key="5">
    <source>
        <dbReference type="ARBA" id="ARBA00022692"/>
    </source>
</evidence>
<dbReference type="InterPro" id="IPR035906">
    <property type="entry name" value="MetI-like_sf"/>
</dbReference>
<dbReference type="RefSeq" id="WP_088917151.1">
    <property type="nucleotide sequence ID" value="NZ_CP018632.1"/>
</dbReference>
<dbReference type="KEGG" id="gai:IMCC3135_08280"/>
<dbReference type="GO" id="GO:0006865">
    <property type="term" value="P:amino acid transport"/>
    <property type="evidence" value="ECO:0007669"/>
    <property type="project" value="UniProtKB-KW"/>
</dbReference>
<dbReference type="OrthoDB" id="9808531at2"/>
<gene>
    <name evidence="11" type="primary">glnM_1</name>
    <name evidence="11" type="ORF">IMCC3135_08280</name>
</gene>
<keyword evidence="6" id="KW-0029">Amino-acid transport</keyword>
<keyword evidence="5 9" id="KW-0812">Transmembrane</keyword>
<evidence type="ECO:0000259" key="10">
    <source>
        <dbReference type="PROSITE" id="PS50928"/>
    </source>
</evidence>
<keyword evidence="8 9" id="KW-0472">Membrane</keyword>
<accession>A0A2Z2NKS6</accession>
<comment type="subcellular location">
    <subcellularLocation>
        <location evidence="1">Cell inner membrane</location>
        <topology evidence="1">Multi-pass membrane protein</topology>
    </subcellularLocation>
    <subcellularLocation>
        <location evidence="9">Cell membrane</location>
        <topology evidence="9">Multi-pass membrane protein</topology>
    </subcellularLocation>
</comment>
<evidence type="ECO:0000313" key="11">
    <source>
        <dbReference type="EMBL" id="ASJ71759.1"/>
    </source>
</evidence>
<evidence type="ECO:0000256" key="4">
    <source>
        <dbReference type="ARBA" id="ARBA00022475"/>
    </source>
</evidence>
<evidence type="ECO:0000256" key="1">
    <source>
        <dbReference type="ARBA" id="ARBA00004429"/>
    </source>
</evidence>